<evidence type="ECO:0000256" key="15">
    <source>
        <dbReference type="PROSITE-ProRule" id="PRU01319"/>
    </source>
</evidence>
<dbReference type="InterPro" id="IPR012337">
    <property type="entry name" value="RNaseH-like_sf"/>
</dbReference>
<dbReference type="KEGG" id="emt:CPZ25_020270"/>
<feature type="binding site" evidence="14 15">
    <location>
        <position position="88"/>
    </location>
    <ligand>
        <name>a divalent metal cation</name>
        <dbReference type="ChEBI" id="CHEBI:60240"/>
    </ligand>
</feature>
<feature type="binding site" evidence="14 15">
    <location>
        <position position="179"/>
    </location>
    <ligand>
        <name>a divalent metal cation</name>
        <dbReference type="ChEBI" id="CHEBI:60240"/>
    </ligand>
</feature>
<evidence type="ECO:0000256" key="14">
    <source>
        <dbReference type="HAMAP-Rule" id="MF_00052"/>
    </source>
</evidence>
<evidence type="ECO:0000256" key="10">
    <source>
        <dbReference type="ARBA" id="ARBA00022723"/>
    </source>
</evidence>
<keyword evidence="10 14" id="KW-0479">Metal-binding</keyword>
<keyword evidence="12 14" id="KW-0378">Hydrolase</keyword>
<comment type="similarity">
    <text evidence="5 14 16">Belongs to the RNase HII family.</text>
</comment>
<dbReference type="PANTHER" id="PTHR10954:SF18">
    <property type="entry name" value="RIBONUCLEASE HII"/>
    <property type="match status" value="1"/>
</dbReference>
<evidence type="ECO:0000256" key="3">
    <source>
        <dbReference type="ARBA" id="ARBA00004065"/>
    </source>
</evidence>
<dbReference type="FunFam" id="3.30.420.10:FF:000006">
    <property type="entry name" value="Ribonuclease HII"/>
    <property type="match status" value="1"/>
</dbReference>
<gene>
    <name evidence="14" type="primary">rnhB</name>
    <name evidence="18" type="ORF">CPZ25_020270</name>
</gene>
<dbReference type="NCBIfam" id="NF000595">
    <property type="entry name" value="PRK00015.1-3"/>
    <property type="match status" value="1"/>
</dbReference>
<evidence type="ECO:0000313" key="19">
    <source>
        <dbReference type="Proteomes" id="UP000218387"/>
    </source>
</evidence>
<comment type="cofactor">
    <cofactor evidence="14 15">
        <name>Mn(2+)</name>
        <dbReference type="ChEBI" id="CHEBI:29035"/>
    </cofactor>
    <cofactor evidence="14 15">
        <name>Mg(2+)</name>
        <dbReference type="ChEBI" id="CHEBI:18420"/>
    </cofactor>
    <text evidence="14 15">Manganese or magnesium. Binds 1 divalent metal ion per monomer in the absence of substrate. May bind a second metal ion after substrate binding.</text>
</comment>
<dbReference type="PROSITE" id="PS51975">
    <property type="entry name" value="RNASE_H_2"/>
    <property type="match status" value="1"/>
</dbReference>
<evidence type="ECO:0000256" key="11">
    <source>
        <dbReference type="ARBA" id="ARBA00022759"/>
    </source>
</evidence>
<keyword evidence="19" id="KW-1185">Reference proteome</keyword>
<dbReference type="GO" id="GO:0006298">
    <property type="term" value="P:mismatch repair"/>
    <property type="evidence" value="ECO:0007669"/>
    <property type="project" value="TreeGrafter"/>
</dbReference>
<dbReference type="InterPro" id="IPR036397">
    <property type="entry name" value="RNaseH_sf"/>
</dbReference>
<comment type="cofactor">
    <cofactor evidence="2">
        <name>Mg(2+)</name>
        <dbReference type="ChEBI" id="CHEBI:18420"/>
    </cofactor>
</comment>
<evidence type="ECO:0000256" key="13">
    <source>
        <dbReference type="ARBA" id="ARBA00023211"/>
    </source>
</evidence>
<feature type="binding site" evidence="14 15">
    <location>
        <position position="87"/>
    </location>
    <ligand>
        <name>a divalent metal cation</name>
        <dbReference type="ChEBI" id="CHEBI:60240"/>
    </ligand>
</feature>
<dbReference type="Pfam" id="PF01351">
    <property type="entry name" value="RNase_HII"/>
    <property type="match status" value="1"/>
</dbReference>
<reference evidence="18 19" key="1">
    <citation type="submission" date="2018-05" db="EMBL/GenBank/DDBJ databases">
        <title>Genome comparison of Eubacterium sp.</title>
        <authorList>
            <person name="Feng Y."/>
            <person name="Sanchez-Andrea I."/>
            <person name="Stams A.J.M."/>
            <person name="De Vos W.M."/>
        </authorList>
    </citation>
    <scope>NUCLEOTIDE SEQUENCE [LARGE SCALE GENOMIC DNA]</scope>
    <source>
        <strain evidence="18 19">YI</strain>
    </source>
</reference>
<dbReference type="GO" id="GO:0032299">
    <property type="term" value="C:ribonuclease H2 complex"/>
    <property type="evidence" value="ECO:0007669"/>
    <property type="project" value="TreeGrafter"/>
</dbReference>
<dbReference type="Proteomes" id="UP000218387">
    <property type="component" value="Chromosome"/>
</dbReference>
<evidence type="ECO:0000313" key="18">
    <source>
        <dbReference type="EMBL" id="QCT73540.1"/>
    </source>
</evidence>
<dbReference type="GO" id="GO:0004523">
    <property type="term" value="F:RNA-DNA hybrid ribonuclease activity"/>
    <property type="evidence" value="ECO:0007669"/>
    <property type="project" value="UniProtKB-UniRule"/>
</dbReference>
<evidence type="ECO:0000256" key="2">
    <source>
        <dbReference type="ARBA" id="ARBA00001946"/>
    </source>
</evidence>
<proteinExistence type="inferred from homology"/>
<keyword evidence="11 14" id="KW-0255">Endonuclease</keyword>
<dbReference type="Gene3D" id="3.30.420.10">
    <property type="entry name" value="Ribonuclease H-like superfamily/Ribonuclease H"/>
    <property type="match status" value="1"/>
</dbReference>
<dbReference type="AlphaFoldDB" id="A0A4P9CCS8"/>
<dbReference type="EMBL" id="CP029487">
    <property type="protein sequence ID" value="QCT73540.1"/>
    <property type="molecule type" value="Genomic_DNA"/>
</dbReference>
<evidence type="ECO:0000256" key="5">
    <source>
        <dbReference type="ARBA" id="ARBA00007383"/>
    </source>
</evidence>
<keyword evidence="13 14" id="KW-0464">Manganese</keyword>
<name>A0A4P9CCS8_EUBML</name>
<feature type="domain" description="RNase H type-2" evidence="17">
    <location>
        <begin position="81"/>
        <end position="262"/>
    </location>
</feature>
<evidence type="ECO:0000256" key="9">
    <source>
        <dbReference type="ARBA" id="ARBA00022722"/>
    </source>
</evidence>
<comment type="function">
    <text evidence="3 14 16">Endonuclease that specifically degrades the RNA of RNA-DNA hybrids.</text>
</comment>
<evidence type="ECO:0000256" key="1">
    <source>
        <dbReference type="ARBA" id="ARBA00000077"/>
    </source>
</evidence>
<sequence>MTSVNPEQIAGMTAKAVRELCQSADINGYPALAQVLSQDSRAAVKKQGQSLMRQYEKHCAAIRKTARMKAVEEGFYGEGYQIIGGSDEVGRGPLAGPVVCAAVILPRDSAILHVDDSKKLSAKMREALDEQIRAEALSVTIGLRTPEQIDAMNILEATKSAMSEAVSRLAPQPDLMLIDALTIETQAEVRGIVHGDATCYSIAAASIVAKVYRDKLMHEYHEQYPEYGFDRNVGYGTAEHIAAIKKYGITPIHRRSFVKNFV</sequence>
<dbReference type="RefSeq" id="WP_083337208.1">
    <property type="nucleotide sequence ID" value="NZ_CP029487.1"/>
</dbReference>
<evidence type="ECO:0000256" key="8">
    <source>
        <dbReference type="ARBA" id="ARBA00022490"/>
    </source>
</evidence>
<dbReference type="InterPro" id="IPR022898">
    <property type="entry name" value="RNase_HII"/>
</dbReference>
<evidence type="ECO:0000256" key="12">
    <source>
        <dbReference type="ARBA" id="ARBA00022801"/>
    </source>
</evidence>
<keyword evidence="9 14" id="KW-0540">Nuclease</keyword>
<comment type="subcellular location">
    <subcellularLocation>
        <location evidence="4 14">Cytoplasm</location>
    </subcellularLocation>
</comment>
<protein>
    <recommendedName>
        <fullName evidence="7 14">Ribonuclease HII</fullName>
        <shortName evidence="14">RNase HII</shortName>
        <ecNumber evidence="6 14">3.1.26.4</ecNumber>
    </recommendedName>
</protein>
<dbReference type="GO" id="GO:0003723">
    <property type="term" value="F:RNA binding"/>
    <property type="evidence" value="ECO:0007669"/>
    <property type="project" value="UniProtKB-UniRule"/>
</dbReference>
<dbReference type="CDD" id="cd07182">
    <property type="entry name" value="RNase_HII_bacteria_HII_like"/>
    <property type="match status" value="1"/>
</dbReference>
<keyword evidence="8 14" id="KW-0963">Cytoplasm</keyword>
<comment type="catalytic activity">
    <reaction evidence="1 14 15 16">
        <text>Endonucleolytic cleavage to 5'-phosphomonoester.</text>
        <dbReference type="EC" id="3.1.26.4"/>
    </reaction>
</comment>
<dbReference type="InterPro" id="IPR001352">
    <property type="entry name" value="RNase_HII/HIII"/>
</dbReference>
<organism evidence="18 19">
    <name type="scientific">Eubacterium maltosivorans</name>
    <dbReference type="NCBI Taxonomy" id="2041044"/>
    <lineage>
        <taxon>Bacteria</taxon>
        <taxon>Bacillati</taxon>
        <taxon>Bacillota</taxon>
        <taxon>Clostridia</taxon>
        <taxon>Eubacteriales</taxon>
        <taxon>Eubacteriaceae</taxon>
        <taxon>Eubacterium</taxon>
    </lineage>
</organism>
<evidence type="ECO:0000259" key="17">
    <source>
        <dbReference type="PROSITE" id="PS51975"/>
    </source>
</evidence>
<dbReference type="PANTHER" id="PTHR10954">
    <property type="entry name" value="RIBONUCLEASE H2 SUBUNIT A"/>
    <property type="match status" value="1"/>
</dbReference>
<dbReference type="InterPro" id="IPR024567">
    <property type="entry name" value="RNase_HII/HIII_dom"/>
</dbReference>
<evidence type="ECO:0000256" key="16">
    <source>
        <dbReference type="RuleBase" id="RU003515"/>
    </source>
</evidence>
<accession>A0A4P9CCS8</accession>
<dbReference type="NCBIfam" id="NF000594">
    <property type="entry name" value="PRK00015.1-1"/>
    <property type="match status" value="1"/>
</dbReference>
<evidence type="ECO:0000256" key="6">
    <source>
        <dbReference type="ARBA" id="ARBA00012180"/>
    </source>
</evidence>
<dbReference type="HAMAP" id="MF_00052_B">
    <property type="entry name" value="RNase_HII_B"/>
    <property type="match status" value="1"/>
</dbReference>
<dbReference type="GO" id="GO:0043137">
    <property type="term" value="P:DNA replication, removal of RNA primer"/>
    <property type="evidence" value="ECO:0007669"/>
    <property type="project" value="TreeGrafter"/>
</dbReference>
<dbReference type="GO" id="GO:0030145">
    <property type="term" value="F:manganese ion binding"/>
    <property type="evidence" value="ECO:0007669"/>
    <property type="project" value="UniProtKB-UniRule"/>
</dbReference>
<evidence type="ECO:0000256" key="4">
    <source>
        <dbReference type="ARBA" id="ARBA00004496"/>
    </source>
</evidence>
<dbReference type="EC" id="3.1.26.4" evidence="6 14"/>
<evidence type="ECO:0000256" key="7">
    <source>
        <dbReference type="ARBA" id="ARBA00019179"/>
    </source>
</evidence>
<dbReference type="SUPFAM" id="SSF53098">
    <property type="entry name" value="Ribonuclease H-like"/>
    <property type="match status" value="1"/>
</dbReference>
<dbReference type="GO" id="GO:0005737">
    <property type="term" value="C:cytoplasm"/>
    <property type="evidence" value="ECO:0007669"/>
    <property type="project" value="UniProtKB-SubCell"/>
</dbReference>